<gene>
    <name evidence="1" type="ORF">CPB84DRAFT_1767091</name>
</gene>
<organism evidence="1 2">
    <name type="scientific">Gymnopilus junonius</name>
    <name type="common">Spectacular rustgill mushroom</name>
    <name type="synonym">Gymnopilus spectabilis subsp. junonius</name>
    <dbReference type="NCBI Taxonomy" id="109634"/>
    <lineage>
        <taxon>Eukaryota</taxon>
        <taxon>Fungi</taxon>
        <taxon>Dikarya</taxon>
        <taxon>Basidiomycota</taxon>
        <taxon>Agaricomycotina</taxon>
        <taxon>Agaricomycetes</taxon>
        <taxon>Agaricomycetidae</taxon>
        <taxon>Agaricales</taxon>
        <taxon>Agaricineae</taxon>
        <taxon>Hymenogastraceae</taxon>
        <taxon>Gymnopilus</taxon>
    </lineage>
</organism>
<protein>
    <recommendedName>
        <fullName evidence="3">F-box domain-containing protein</fullName>
    </recommendedName>
</protein>
<dbReference type="Proteomes" id="UP000724874">
    <property type="component" value="Unassembled WGS sequence"/>
</dbReference>
<evidence type="ECO:0000313" key="2">
    <source>
        <dbReference type="Proteomes" id="UP000724874"/>
    </source>
</evidence>
<dbReference type="AlphaFoldDB" id="A0A9P5TSE7"/>
<proteinExistence type="predicted"/>
<sequence>MSFNPILCPPILQLDSDLLWSIFTLNADIFWEHNALTNTRLASQVCRSWRNLLLTTPSIWGKLMDLDALSEAGDDWAHEVLRRSGDALLWIKIDLSLAVPLKEFFLDILEKHWRRIQHLIVDVSSNDILATPDRWSAFYLPAPHLETFKVHIFPVKKVLPGPQAELSIAWSKPLFANDAPMLRVFHATQYKLDLPDLMNRLSSLRIGCPFTVQEALFALQKAPNLVYLSVDTLEGGMSDITQRLPRVHLPKLSYFGLNAIFKVCTTLLEHLEVPSNCHLKFFPCDFLDPADMWGDPEFLDSSFEVLSTSSERYFRSHPSSELHVTFHNSLGHFELKEDSHLAGLPNFQITIHSIRFPAALQNLILGRLALPSFSKVTELEMSLRNGFPKEGLMSFLSSFSSCRCITFSDEGTLHDFFQNSEQPEDSCQVMLRHVDTIKFRMSFLLFRDSSLIGKNGTLHQFLKYRRKHGCAIKMLDLRESDATLTPSLHYLEELHGLRVLWSDPRNKEVLEYECGSGFPEKLPLSFGTPSREKVQVFADRSWKYQVFF</sequence>
<accession>A0A9P5TSE7</accession>
<evidence type="ECO:0008006" key="3">
    <source>
        <dbReference type="Google" id="ProtNLM"/>
    </source>
</evidence>
<reference evidence="1" key="1">
    <citation type="submission" date="2020-11" db="EMBL/GenBank/DDBJ databases">
        <authorList>
            <consortium name="DOE Joint Genome Institute"/>
            <person name="Ahrendt S."/>
            <person name="Riley R."/>
            <person name="Andreopoulos W."/>
            <person name="LaButti K."/>
            <person name="Pangilinan J."/>
            <person name="Ruiz-duenas F.J."/>
            <person name="Barrasa J.M."/>
            <person name="Sanchez-Garcia M."/>
            <person name="Camarero S."/>
            <person name="Miyauchi S."/>
            <person name="Serrano A."/>
            <person name="Linde D."/>
            <person name="Babiker R."/>
            <person name="Drula E."/>
            <person name="Ayuso-Fernandez I."/>
            <person name="Pacheco R."/>
            <person name="Padilla G."/>
            <person name="Ferreira P."/>
            <person name="Barriuso J."/>
            <person name="Kellner H."/>
            <person name="Castanera R."/>
            <person name="Alfaro M."/>
            <person name="Ramirez L."/>
            <person name="Pisabarro A.G."/>
            <person name="Kuo A."/>
            <person name="Tritt A."/>
            <person name="Lipzen A."/>
            <person name="He G."/>
            <person name="Yan M."/>
            <person name="Ng V."/>
            <person name="Cullen D."/>
            <person name="Martin F."/>
            <person name="Rosso M.-N."/>
            <person name="Henrissat B."/>
            <person name="Hibbett D."/>
            <person name="Martinez A.T."/>
            <person name="Grigoriev I.V."/>
        </authorList>
    </citation>
    <scope>NUCLEOTIDE SEQUENCE</scope>
    <source>
        <strain evidence="1">AH 44721</strain>
    </source>
</reference>
<keyword evidence="2" id="KW-1185">Reference proteome</keyword>
<name>A0A9P5TSE7_GYMJU</name>
<dbReference type="EMBL" id="JADNYJ010000011">
    <property type="protein sequence ID" value="KAF8908621.1"/>
    <property type="molecule type" value="Genomic_DNA"/>
</dbReference>
<dbReference type="OrthoDB" id="3060810at2759"/>
<comment type="caution">
    <text evidence="1">The sequence shown here is derived from an EMBL/GenBank/DDBJ whole genome shotgun (WGS) entry which is preliminary data.</text>
</comment>
<evidence type="ECO:0000313" key="1">
    <source>
        <dbReference type="EMBL" id="KAF8908621.1"/>
    </source>
</evidence>